<dbReference type="Proteomes" id="UP000053424">
    <property type="component" value="Unassembled WGS sequence"/>
</dbReference>
<name>A0A0C3CZU3_HEBCY</name>
<gene>
    <name evidence="1" type="ORF">M413DRAFT_438832</name>
</gene>
<dbReference type="AlphaFoldDB" id="A0A0C3CZU3"/>
<keyword evidence="2" id="KW-1185">Reference proteome</keyword>
<accession>A0A0C3CZU3</accession>
<evidence type="ECO:0000313" key="1">
    <source>
        <dbReference type="EMBL" id="KIM49669.1"/>
    </source>
</evidence>
<protein>
    <submittedName>
        <fullName evidence="1">Uncharacterized protein</fullName>
    </submittedName>
</protein>
<organism evidence="1 2">
    <name type="scientific">Hebeloma cylindrosporum</name>
    <dbReference type="NCBI Taxonomy" id="76867"/>
    <lineage>
        <taxon>Eukaryota</taxon>
        <taxon>Fungi</taxon>
        <taxon>Dikarya</taxon>
        <taxon>Basidiomycota</taxon>
        <taxon>Agaricomycotina</taxon>
        <taxon>Agaricomycetes</taxon>
        <taxon>Agaricomycetidae</taxon>
        <taxon>Agaricales</taxon>
        <taxon>Agaricineae</taxon>
        <taxon>Hymenogastraceae</taxon>
        <taxon>Hebeloma</taxon>
    </lineage>
</organism>
<sequence>MDIVEIGAHRATLTFTVPNLNVASAMTVPLPPVPYLARVHVERSIRIGFSLAVIMGLASDYLAI</sequence>
<dbReference type="EMBL" id="KN831768">
    <property type="protein sequence ID" value="KIM49669.1"/>
    <property type="molecule type" value="Genomic_DNA"/>
</dbReference>
<proteinExistence type="predicted"/>
<reference evidence="1 2" key="1">
    <citation type="submission" date="2014-04" db="EMBL/GenBank/DDBJ databases">
        <authorList>
            <consortium name="DOE Joint Genome Institute"/>
            <person name="Kuo A."/>
            <person name="Gay G."/>
            <person name="Dore J."/>
            <person name="Kohler A."/>
            <person name="Nagy L.G."/>
            <person name="Floudas D."/>
            <person name="Copeland A."/>
            <person name="Barry K.W."/>
            <person name="Cichocki N."/>
            <person name="Veneault-Fourrey C."/>
            <person name="LaButti K."/>
            <person name="Lindquist E.A."/>
            <person name="Lipzen A."/>
            <person name="Lundell T."/>
            <person name="Morin E."/>
            <person name="Murat C."/>
            <person name="Sun H."/>
            <person name="Tunlid A."/>
            <person name="Henrissat B."/>
            <person name="Grigoriev I.V."/>
            <person name="Hibbett D.S."/>
            <person name="Martin F."/>
            <person name="Nordberg H.P."/>
            <person name="Cantor M.N."/>
            <person name="Hua S.X."/>
        </authorList>
    </citation>
    <scope>NUCLEOTIDE SEQUENCE [LARGE SCALE GENOMIC DNA]</scope>
    <source>
        <strain evidence="2">h7</strain>
    </source>
</reference>
<evidence type="ECO:0000313" key="2">
    <source>
        <dbReference type="Proteomes" id="UP000053424"/>
    </source>
</evidence>
<dbReference type="HOGENOM" id="CLU_2867876_0_0_1"/>
<reference evidence="2" key="2">
    <citation type="submission" date="2015-01" db="EMBL/GenBank/DDBJ databases">
        <title>Evolutionary Origins and Diversification of the Mycorrhizal Mutualists.</title>
        <authorList>
            <consortium name="DOE Joint Genome Institute"/>
            <consortium name="Mycorrhizal Genomics Consortium"/>
            <person name="Kohler A."/>
            <person name="Kuo A."/>
            <person name="Nagy L.G."/>
            <person name="Floudas D."/>
            <person name="Copeland A."/>
            <person name="Barry K.W."/>
            <person name="Cichocki N."/>
            <person name="Veneault-Fourrey C."/>
            <person name="LaButti K."/>
            <person name="Lindquist E.A."/>
            <person name="Lipzen A."/>
            <person name="Lundell T."/>
            <person name="Morin E."/>
            <person name="Murat C."/>
            <person name="Riley R."/>
            <person name="Ohm R."/>
            <person name="Sun H."/>
            <person name="Tunlid A."/>
            <person name="Henrissat B."/>
            <person name="Grigoriev I.V."/>
            <person name="Hibbett D.S."/>
            <person name="Martin F."/>
        </authorList>
    </citation>
    <scope>NUCLEOTIDE SEQUENCE [LARGE SCALE GENOMIC DNA]</scope>
    <source>
        <strain evidence="2">h7</strain>
    </source>
</reference>